<reference evidence="1 2" key="1">
    <citation type="submission" date="2020-05" db="EMBL/GenBank/DDBJ databases">
        <authorList>
            <person name="Whitworth D."/>
        </authorList>
    </citation>
    <scope>NUCLEOTIDE SEQUENCE [LARGE SCALE GENOMIC DNA]</scope>
    <source>
        <strain evidence="1 2">AB043B</strain>
    </source>
</reference>
<comment type="caution">
    <text evidence="1">The sequence shown here is derived from an EMBL/GenBank/DDBJ whole genome shotgun (WGS) entry which is preliminary data.</text>
</comment>
<accession>A0A3A8HGD8</accession>
<evidence type="ECO:0000313" key="1">
    <source>
        <dbReference type="EMBL" id="NOK33629.1"/>
    </source>
</evidence>
<dbReference type="RefSeq" id="WP_120529163.1">
    <property type="nucleotide sequence ID" value="NZ_JABFJV010000043.1"/>
</dbReference>
<dbReference type="AlphaFoldDB" id="A0A3A8HGD8"/>
<name>A0A3A8HGD8_9BACT</name>
<organism evidence="1 2">
    <name type="scientific">Corallococcus exercitus</name>
    <dbReference type="NCBI Taxonomy" id="2316736"/>
    <lineage>
        <taxon>Bacteria</taxon>
        <taxon>Pseudomonadati</taxon>
        <taxon>Myxococcota</taxon>
        <taxon>Myxococcia</taxon>
        <taxon>Myxococcales</taxon>
        <taxon>Cystobacterineae</taxon>
        <taxon>Myxococcaceae</taxon>
        <taxon>Corallococcus</taxon>
    </lineage>
</organism>
<dbReference type="EMBL" id="JABFJV010000043">
    <property type="protein sequence ID" value="NOK33629.1"/>
    <property type="molecule type" value="Genomic_DNA"/>
</dbReference>
<dbReference type="Proteomes" id="UP000563426">
    <property type="component" value="Unassembled WGS sequence"/>
</dbReference>
<keyword evidence="2" id="KW-1185">Reference proteome</keyword>
<proteinExistence type="predicted"/>
<protein>
    <submittedName>
        <fullName evidence="1">DUF2378 family protein</fullName>
    </submittedName>
</protein>
<evidence type="ECO:0000313" key="2">
    <source>
        <dbReference type="Proteomes" id="UP000563426"/>
    </source>
</evidence>
<sequence>MSLPLDDLEQRIALTRPGDTVRGLSFAAVLRLTHQQLGRDAAERLRAPLLQRSPVDFFSYPAVDFLRLMGFASEALQPGYGTREAALRACGEAIVGTFFESTVGQTLLRLTAGAGDPKRMYSNAPASYATAVSYGRREYQALADKRVRLTFKGDLLPVEVHEGILGGVLTALHRDGHVRGTERCLGDSEFLIEWA</sequence>
<dbReference type="OrthoDB" id="5523318at2"/>
<dbReference type="NCBIfam" id="TIGR02265">
    <property type="entry name" value="Mxa_TIGR02265"/>
    <property type="match status" value="1"/>
</dbReference>
<gene>
    <name evidence="1" type="ORF">HMI49_10505</name>
</gene>
<dbReference type="Pfam" id="PF09536">
    <property type="entry name" value="DUF2378"/>
    <property type="match status" value="1"/>
</dbReference>
<dbReference type="InterPro" id="IPR011751">
    <property type="entry name" value="Mxa_paralog_2265"/>
</dbReference>